<protein>
    <submittedName>
        <fullName evidence="2">Uncharacterized protein</fullName>
    </submittedName>
</protein>
<evidence type="ECO:0000313" key="2">
    <source>
        <dbReference type="EMBL" id="OQX14571.1"/>
    </source>
</evidence>
<name>A0A1Y1QVC7_9GAMM</name>
<sequence length="70" mass="8094">MYYKLQHIAFYFLAPVGRWLLAIFLVLNLLLPLIAAWSGDMIGMFMQQTSDELRGAFIAISKSILPEWMQ</sequence>
<evidence type="ECO:0000313" key="3">
    <source>
        <dbReference type="Proteomes" id="UP000192491"/>
    </source>
</evidence>
<keyword evidence="1" id="KW-1133">Transmembrane helix</keyword>
<feature type="transmembrane region" description="Helical" evidence="1">
    <location>
        <begin position="20"/>
        <end position="38"/>
    </location>
</feature>
<keyword evidence="1" id="KW-0812">Transmembrane</keyword>
<evidence type="ECO:0000256" key="1">
    <source>
        <dbReference type="SAM" id="Phobius"/>
    </source>
</evidence>
<organism evidence="2 3">
    <name type="scientific">Thiothrix lacustris</name>
    <dbReference type="NCBI Taxonomy" id="525917"/>
    <lineage>
        <taxon>Bacteria</taxon>
        <taxon>Pseudomonadati</taxon>
        <taxon>Pseudomonadota</taxon>
        <taxon>Gammaproteobacteria</taxon>
        <taxon>Thiotrichales</taxon>
        <taxon>Thiotrichaceae</taxon>
        <taxon>Thiothrix</taxon>
    </lineage>
</organism>
<keyword evidence="1" id="KW-0472">Membrane</keyword>
<dbReference type="AlphaFoldDB" id="A0A1Y1QVC7"/>
<accession>A0A1Y1QVC7</accession>
<comment type="caution">
    <text evidence="2">The sequence shown here is derived from an EMBL/GenBank/DDBJ whole genome shotgun (WGS) entry which is preliminary data.</text>
</comment>
<gene>
    <name evidence="2" type="ORF">BWK73_09250</name>
</gene>
<dbReference type="Proteomes" id="UP000192491">
    <property type="component" value="Unassembled WGS sequence"/>
</dbReference>
<reference evidence="2 3" key="1">
    <citation type="submission" date="2017-01" db="EMBL/GenBank/DDBJ databases">
        <title>Novel large sulfur bacteria in the metagenomes of groundwater-fed chemosynthetic microbial mats in the Lake Huron basin.</title>
        <authorList>
            <person name="Sharrar A.M."/>
            <person name="Flood B.E."/>
            <person name="Bailey J.V."/>
            <person name="Jones D.S."/>
            <person name="Biddanda B."/>
            <person name="Ruberg S.A."/>
            <person name="Marcus D.N."/>
            <person name="Dick G.J."/>
        </authorList>
    </citation>
    <scope>NUCLEOTIDE SEQUENCE [LARGE SCALE GENOMIC DNA]</scope>
    <source>
        <strain evidence="2">A8</strain>
    </source>
</reference>
<proteinExistence type="predicted"/>
<dbReference type="EMBL" id="MTEJ01000027">
    <property type="protein sequence ID" value="OQX14571.1"/>
    <property type="molecule type" value="Genomic_DNA"/>
</dbReference>